<dbReference type="EMBL" id="CAJNOC010001570">
    <property type="protein sequence ID" value="CAF0875423.1"/>
    <property type="molecule type" value="Genomic_DNA"/>
</dbReference>
<gene>
    <name evidence="5" type="ORF">OXX778_LOCUS10146</name>
</gene>
<name>A0A813XTX4_9BILA</name>
<evidence type="ECO:0000259" key="3">
    <source>
        <dbReference type="PROSITE" id="PS50821"/>
    </source>
</evidence>
<dbReference type="InterPro" id="IPR012337">
    <property type="entry name" value="RNaseH-like_sf"/>
</dbReference>
<feature type="compositionally biased region" description="Low complexity" evidence="2">
    <location>
        <begin position="119"/>
        <end position="138"/>
    </location>
</feature>
<dbReference type="Pfam" id="PF16487">
    <property type="entry name" value="ArgoMid"/>
    <property type="match status" value="1"/>
</dbReference>
<dbReference type="SUPFAM" id="SSF53098">
    <property type="entry name" value="Ribonuclease H-like"/>
    <property type="match status" value="1"/>
</dbReference>
<dbReference type="PANTHER" id="PTHR22891">
    <property type="entry name" value="EUKARYOTIC TRANSLATION INITIATION FACTOR 2C"/>
    <property type="match status" value="1"/>
</dbReference>
<sequence length="966" mass="110076">MSSQGAWGRGGRGRGTESPRGRGTESSRGRGAPQPQGRGTGGEQRGGTQQQRGGRGGGTPQRPPSSGLEQFPELRISAPPTRPTWGAQPQPQPSTPTKVQPIPETKVEEIPQTPPPQPIQQSVLISEPTEETITPSPEKVQMQFPPKPAQRGSEGRPIKLRANHYRIKPKQAFVVYQYDVELKRKSQKEPADSDKLIKNKVLMRDMFRALESKLPPAYKNKMVYNFSKNLYSLVKLPFEESAKYELIVDRSPFIVTLKRINQVTVDFARYTELEIQVLDLIFTHNLNYSCVALNRSFFKEGANNFKLGFGLELWKGAYTSVRPSEVGLTWNLDTANAAFMLCKDLLELALNFYECDVNQLKTRISTDKKGSEIGYSFIETYKNRDIKTKTGGFRKKIKAFGPDSSYMFEWTQPDGKKIKISVKDYLKKHYNIDLKYPNLPCVDLGRQSYLPIELCSTELKNKKKLDEKETQDMIKLAAVPAPDRMNYIDNWMKESKINQDPVLKQYNIDVELKMVELDGRVLEAPDVQYKGRKAESKFIAEKGAWDHRNNKFFDAKRISKWLVVNFAFKVRDDALDNFIDALFRVGDIHGIIFEDPLDVINETRRLDDATTKKVFENILTKYKGLELVVVIFGGTTNAYKIVKTCGDLMFGVPTQGVEDRNVNRLNDQTVSNILLKINSRVGGTNFILSKENRLFGKYIQQLYNGPLMVFGADVTHPSPGEDTDSIAAVVGSLDKECSYYAARLFAQRSKKGQAYEMIHDLDKMMLDLLQSYFNQNKAYPKKIVFYRDGVSEGQFPLVLRHEINKMREACQKINPGYKPAITFVVVQKRHHTRLFPVRREDANGRAMNVPPGTVVDKDIVTRNMFDFFLCSHVGIQGTSRPCHYYVLHDDNEFSMNQLQILSHYLCHLYARCPRSVSYPAPAYYAHLAAFRGRDYIRSQKPLKGSDLVISSEIALHQNIRNKMFFI</sequence>
<dbReference type="PROSITE" id="PS50821">
    <property type="entry name" value="PAZ"/>
    <property type="match status" value="1"/>
</dbReference>
<dbReference type="SMART" id="SM00950">
    <property type="entry name" value="Piwi"/>
    <property type="match status" value="1"/>
</dbReference>
<dbReference type="Gene3D" id="3.40.50.2300">
    <property type="match status" value="1"/>
</dbReference>
<dbReference type="Gene3D" id="2.170.260.10">
    <property type="entry name" value="paz domain"/>
    <property type="match status" value="1"/>
</dbReference>
<dbReference type="InterPro" id="IPR014811">
    <property type="entry name" value="ArgoL1"/>
</dbReference>
<evidence type="ECO:0000259" key="4">
    <source>
        <dbReference type="PROSITE" id="PS50822"/>
    </source>
</evidence>
<reference evidence="5" key="1">
    <citation type="submission" date="2021-02" db="EMBL/GenBank/DDBJ databases">
        <authorList>
            <person name="Nowell W R."/>
        </authorList>
    </citation>
    <scope>NUCLEOTIDE SEQUENCE</scope>
    <source>
        <strain evidence="5">Ploen Becks lab</strain>
    </source>
</reference>
<protein>
    <submittedName>
        <fullName evidence="5">Uncharacterized protein</fullName>
    </submittedName>
</protein>
<proteinExistence type="inferred from homology"/>
<dbReference type="Pfam" id="PF02170">
    <property type="entry name" value="PAZ"/>
    <property type="match status" value="1"/>
</dbReference>
<dbReference type="Pfam" id="PF16488">
    <property type="entry name" value="ArgoL2"/>
    <property type="match status" value="1"/>
</dbReference>
<dbReference type="GO" id="GO:0003723">
    <property type="term" value="F:RNA binding"/>
    <property type="evidence" value="ECO:0007669"/>
    <property type="project" value="InterPro"/>
</dbReference>
<dbReference type="SMART" id="SM00949">
    <property type="entry name" value="PAZ"/>
    <property type="match status" value="1"/>
</dbReference>
<dbReference type="InterPro" id="IPR032474">
    <property type="entry name" value="Argonaute_N"/>
</dbReference>
<dbReference type="OrthoDB" id="10252740at2759"/>
<dbReference type="Proteomes" id="UP000663879">
    <property type="component" value="Unassembled WGS sequence"/>
</dbReference>
<dbReference type="InterPro" id="IPR036397">
    <property type="entry name" value="RNaseH_sf"/>
</dbReference>
<dbReference type="InterPro" id="IPR003100">
    <property type="entry name" value="PAZ_dom"/>
</dbReference>
<dbReference type="Pfam" id="PF08699">
    <property type="entry name" value="ArgoL1"/>
    <property type="match status" value="1"/>
</dbReference>
<evidence type="ECO:0000313" key="5">
    <source>
        <dbReference type="EMBL" id="CAF0875423.1"/>
    </source>
</evidence>
<evidence type="ECO:0000313" key="6">
    <source>
        <dbReference type="Proteomes" id="UP000663879"/>
    </source>
</evidence>
<dbReference type="Pfam" id="PF16486">
    <property type="entry name" value="ArgoN"/>
    <property type="match status" value="1"/>
</dbReference>
<feature type="domain" description="Piwi" evidence="4">
    <location>
        <begin position="627"/>
        <end position="937"/>
    </location>
</feature>
<dbReference type="AlphaFoldDB" id="A0A813XTX4"/>
<feature type="region of interest" description="Disordered" evidence="2">
    <location>
        <begin position="1"/>
        <end position="155"/>
    </location>
</feature>
<evidence type="ECO:0000256" key="1">
    <source>
        <dbReference type="RuleBase" id="RU361178"/>
    </source>
</evidence>
<feature type="compositionally biased region" description="Basic and acidic residues" evidence="2">
    <location>
        <begin position="14"/>
        <end position="28"/>
    </location>
</feature>
<keyword evidence="6" id="KW-1185">Reference proteome</keyword>
<evidence type="ECO:0000256" key="2">
    <source>
        <dbReference type="SAM" id="MobiDB-lite"/>
    </source>
</evidence>
<dbReference type="InterPro" id="IPR003165">
    <property type="entry name" value="Piwi"/>
</dbReference>
<dbReference type="InterPro" id="IPR032472">
    <property type="entry name" value="ArgoL2"/>
</dbReference>
<dbReference type="CDD" id="cd04657">
    <property type="entry name" value="Piwi_ago-like"/>
    <property type="match status" value="1"/>
</dbReference>
<dbReference type="SMART" id="SM01163">
    <property type="entry name" value="DUF1785"/>
    <property type="match status" value="1"/>
</dbReference>
<dbReference type="Pfam" id="PF02171">
    <property type="entry name" value="Piwi"/>
    <property type="match status" value="1"/>
</dbReference>
<dbReference type="InterPro" id="IPR036085">
    <property type="entry name" value="PAZ_dom_sf"/>
</dbReference>
<comment type="caution">
    <text evidence="5">The sequence shown here is derived from an EMBL/GenBank/DDBJ whole genome shotgun (WGS) entry which is preliminary data.</text>
</comment>
<dbReference type="PROSITE" id="PS50822">
    <property type="entry name" value="PIWI"/>
    <property type="match status" value="1"/>
</dbReference>
<accession>A0A813XTX4</accession>
<dbReference type="SUPFAM" id="SSF101690">
    <property type="entry name" value="PAZ domain"/>
    <property type="match status" value="1"/>
</dbReference>
<dbReference type="InterPro" id="IPR045246">
    <property type="entry name" value="Piwi_ago-like"/>
</dbReference>
<dbReference type="Gene3D" id="3.30.420.10">
    <property type="entry name" value="Ribonuclease H-like superfamily/Ribonuclease H"/>
    <property type="match status" value="1"/>
</dbReference>
<feature type="domain" description="PAZ" evidence="3">
    <location>
        <begin position="344"/>
        <end position="459"/>
    </location>
</feature>
<organism evidence="5 6">
    <name type="scientific">Brachionus calyciflorus</name>
    <dbReference type="NCBI Taxonomy" id="104777"/>
    <lineage>
        <taxon>Eukaryota</taxon>
        <taxon>Metazoa</taxon>
        <taxon>Spiralia</taxon>
        <taxon>Gnathifera</taxon>
        <taxon>Rotifera</taxon>
        <taxon>Eurotatoria</taxon>
        <taxon>Monogononta</taxon>
        <taxon>Pseudotrocha</taxon>
        <taxon>Ploima</taxon>
        <taxon>Brachionidae</taxon>
        <taxon>Brachionus</taxon>
    </lineage>
</organism>
<dbReference type="CDD" id="cd02846">
    <property type="entry name" value="PAZ_argonaute_like"/>
    <property type="match status" value="1"/>
</dbReference>
<dbReference type="InterPro" id="IPR032473">
    <property type="entry name" value="Argonaute_Mid_dom"/>
</dbReference>
<comment type="similarity">
    <text evidence="1">Belongs to the argonaute family.</text>
</comment>